<feature type="binding site" evidence="12">
    <location>
        <position position="185"/>
    </location>
    <ligand>
        <name>FAD</name>
        <dbReference type="ChEBI" id="CHEBI:57692"/>
    </ligand>
</feature>
<dbReference type="InterPro" id="IPR009100">
    <property type="entry name" value="AcylCoA_DH/oxidase_NM_dom_sf"/>
</dbReference>
<dbReference type="PIRSF" id="PIRSF000168">
    <property type="entry name" value="Acyl-CoA_oxidase"/>
    <property type="match status" value="1"/>
</dbReference>
<keyword evidence="6" id="KW-0276">Fatty acid metabolism</keyword>
<evidence type="ECO:0000256" key="10">
    <source>
        <dbReference type="PIRNR" id="PIRNR000168"/>
    </source>
</evidence>
<reference evidence="16 17" key="2">
    <citation type="journal article" date="2021" name="Curr. Genet.">
        <title>Genetic response to nitrogen starvation in the aggressive Eucalyptus foliar pathogen Teratosphaeria destructans.</title>
        <authorList>
            <person name="Havenga M."/>
            <person name="Wingfield B.D."/>
            <person name="Wingfield M.J."/>
            <person name="Dreyer L.L."/>
            <person name="Roets F."/>
            <person name="Aylward J."/>
        </authorList>
    </citation>
    <scope>NUCLEOTIDE SEQUENCE [LARGE SCALE GENOMIC DNA]</scope>
    <source>
        <strain evidence="16">CMW44962</strain>
    </source>
</reference>
<evidence type="ECO:0000256" key="4">
    <source>
        <dbReference type="ARBA" id="ARBA00022630"/>
    </source>
</evidence>
<dbReference type="InterPro" id="IPR002655">
    <property type="entry name" value="Acyl-CoA_oxidase_C"/>
</dbReference>
<dbReference type="PANTHER" id="PTHR10909">
    <property type="entry name" value="ELECTRON TRANSPORT OXIDOREDUCTASE"/>
    <property type="match status" value="1"/>
</dbReference>
<dbReference type="InterPro" id="IPR037069">
    <property type="entry name" value="AcylCoA_DH/ox_N_sf"/>
</dbReference>
<evidence type="ECO:0000313" key="17">
    <source>
        <dbReference type="Proteomes" id="UP001138500"/>
    </source>
</evidence>
<name>A0A9W7SNV3_9PEZI</name>
<feature type="domain" description="Acyl-coenzyme A oxidase N-terminal" evidence="14">
    <location>
        <begin position="20"/>
        <end position="139"/>
    </location>
</feature>
<evidence type="ECO:0000256" key="1">
    <source>
        <dbReference type="ARBA" id="ARBA00001974"/>
    </source>
</evidence>
<proteinExistence type="inferred from homology"/>
<feature type="binding site" evidence="12">
    <location>
        <position position="146"/>
    </location>
    <ligand>
        <name>FAD</name>
        <dbReference type="ChEBI" id="CHEBI:57692"/>
    </ligand>
</feature>
<keyword evidence="5 10" id="KW-0274">FAD</keyword>
<dbReference type="OrthoDB" id="538336at2759"/>
<reference evidence="16 17" key="1">
    <citation type="journal article" date="2018" name="IMA Fungus">
        <title>IMA Genome-F 10: Nine draft genome sequences of Claviceps purpurea s.lat., including C. arundinis, C. humidiphila, and C. cf. spartinae, pseudomolecules for the pitch canker pathogen Fusarium circinatum, draft genome of Davidsoniella eucalypti, Grosmannia galeiformis, Quambalaria eucalypti, and Teratosphaeria destructans.</title>
        <authorList>
            <person name="Wingfield B.D."/>
            <person name="Liu M."/>
            <person name="Nguyen H.D."/>
            <person name="Lane F.A."/>
            <person name="Morgan S.W."/>
            <person name="De Vos L."/>
            <person name="Wilken P.M."/>
            <person name="Duong T.A."/>
            <person name="Aylward J."/>
            <person name="Coetzee M.P."/>
            <person name="Dadej K."/>
            <person name="De Beer Z.W."/>
            <person name="Findlay W."/>
            <person name="Havenga M."/>
            <person name="Kolarik M."/>
            <person name="Menzies J.G."/>
            <person name="Naidoo K."/>
            <person name="Pochopski O."/>
            <person name="Shoukouhi P."/>
            <person name="Santana Q.C."/>
            <person name="Seifert K.A."/>
            <person name="Soal N."/>
            <person name="Steenkamp E.T."/>
            <person name="Tatham C.T."/>
            <person name="van der Nest M.A."/>
            <person name="Wingfield M.J."/>
        </authorList>
    </citation>
    <scope>NUCLEOTIDE SEQUENCE [LARGE SCALE GENOMIC DNA]</scope>
    <source>
        <strain evidence="16">CMW44962</strain>
    </source>
</reference>
<organism evidence="16 17">
    <name type="scientific">Teratosphaeria destructans</name>
    <dbReference type="NCBI Taxonomy" id="418781"/>
    <lineage>
        <taxon>Eukaryota</taxon>
        <taxon>Fungi</taxon>
        <taxon>Dikarya</taxon>
        <taxon>Ascomycota</taxon>
        <taxon>Pezizomycotina</taxon>
        <taxon>Dothideomycetes</taxon>
        <taxon>Dothideomycetidae</taxon>
        <taxon>Mycosphaerellales</taxon>
        <taxon>Teratosphaeriaceae</taxon>
        <taxon>Teratosphaeria</taxon>
    </lineage>
</organism>
<feature type="domain" description="Acyl-CoA oxidase C-alpha1" evidence="15">
    <location>
        <begin position="281"/>
        <end position="446"/>
    </location>
</feature>
<dbReference type="SUPFAM" id="SSF47203">
    <property type="entry name" value="Acyl-CoA dehydrogenase C-terminal domain-like"/>
    <property type="match status" value="2"/>
</dbReference>
<keyword evidence="4 10" id="KW-0285">Flavoprotein</keyword>
<dbReference type="InterPro" id="IPR046373">
    <property type="entry name" value="Acyl-CoA_Oxase/DH_mid-dom_sf"/>
</dbReference>
<dbReference type="InterPro" id="IPR055060">
    <property type="entry name" value="ACOX_C_alpha1"/>
</dbReference>
<evidence type="ECO:0000259" key="13">
    <source>
        <dbReference type="Pfam" id="PF01756"/>
    </source>
</evidence>
<keyword evidence="9" id="KW-0576">Peroxisome</keyword>
<evidence type="ECO:0000259" key="15">
    <source>
        <dbReference type="Pfam" id="PF22924"/>
    </source>
</evidence>
<dbReference type="InterPro" id="IPR012258">
    <property type="entry name" value="Acyl-CoA_oxidase"/>
</dbReference>
<evidence type="ECO:0000256" key="5">
    <source>
        <dbReference type="ARBA" id="ARBA00022827"/>
    </source>
</evidence>
<dbReference type="GO" id="GO:0071949">
    <property type="term" value="F:FAD binding"/>
    <property type="evidence" value="ECO:0007669"/>
    <property type="project" value="InterPro"/>
</dbReference>
<comment type="caution">
    <text evidence="16">The sequence shown here is derived from an EMBL/GenBank/DDBJ whole genome shotgun (WGS) entry which is preliminary data.</text>
</comment>
<accession>A0A9W7SNV3</accession>
<feature type="domain" description="Acyl-CoA oxidase C-terminal" evidence="13">
    <location>
        <begin position="486"/>
        <end position="646"/>
    </location>
</feature>
<dbReference type="FunFam" id="1.20.140.10:FF:000010">
    <property type="entry name" value="Acyl-coenzyme A oxidase"/>
    <property type="match status" value="1"/>
</dbReference>
<keyword evidence="7" id="KW-0560">Oxidoreductase</keyword>
<evidence type="ECO:0000256" key="7">
    <source>
        <dbReference type="ARBA" id="ARBA00023002"/>
    </source>
</evidence>
<dbReference type="PANTHER" id="PTHR10909:SF250">
    <property type="entry name" value="PEROXISOMAL ACYL-COENZYME A OXIDASE 1"/>
    <property type="match status" value="1"/>
</dbReference>
<sequence>MSDNHQTQLMDAARARGTTDTTALIAYIHGGSHLVKQRREACTRYEDAAGLSDIEKLPPQYVNTSREDLYRLGWREGRLALQDMLKHNHTLFDNLTPNYNLTNLSPFGLSTVLIKPTLQQMGTPEQKEKWLVPTEKGQINWAYAQTELGHGTFVRGLETTATFDESRDSFVINSPTITSAKYWPGSLAFSATHAVVMARLITKGKDHGVHAFALRLRYDDGRAVEGIELGDIGIMSSYNQNDNGYAIFHDVVVPRDSLLMARSSITKDGTYVQPKHSKASYTTMTAGRLAVTRAAMFQLAQAVTIAIRYSTVREQGYPAFSNEDAIREVPLMHYKTQQHLLLPALANAYAMLHATRCLERAQRDFEERQATGDYGTLGDLHALSSGIKAWSTEVAFNGATDARRACGGHGYLGISNLPNIAAAVDAFRTLEGDNTVVYLQVARWLVKLLEHPEHTTCPPEAMYLLQPPPDGTALENARGKAFLNHQIQLDLFQTRSTRLLNKAIEHLHHTQRSGKTKSDAWNQHTPLLLLAARAHITTLILQESHTQTTALPTSSITTALAALRSLFALSQMASDVTFTQYTSLSDTQHDDIAVQINELMELLTPEAIALTDAWGFSDASLASAIGMGDGDVYGRLMRWTRQLPMNVRAREGGGLVERGGGVVRAKL</sequence>
<evidence type="ECO:0000256" key="2">
    <source>
        <dbReference type="ARBA" id="ARBA00004275"/>
    </source>
</evidence>
<dbReference type="InterPro" id="IPR036250">
    <property type="entry name" value="AcylCo_DH-like_C"/>
</dbReference>
<dbReference type="Pfam" id="PF14749">
    <property type="entry name" value="Acyl-CoA_ox_N"/>
    <property type="match status" value="1"/>
</dbReference>
<dbReference type="Gene3D" id="1.10.540.10">
    <property type="entry name" value="Acyl-CoA dehydrogenase/oxidase, N-terminal domain"/>
    <property type="match status" value="1"/>
</dbReference>
<dbReference type="Gene3D" id="1.20.140.10">
    <property type="entry name" value="Butyryl-CoA Dehydrogenase, subunit A, domain 3"/>
    <property type="match status" value="2"/>
</dbReference>
<dbReference type="EMBL" id="RIBY02002052">
    <property type="protein sequence ID" value="KAH9825979.1"/>
    <property type="molecule type" value="Genomic_DNA"/>
</dbReference>
<dbReference type="GO" id="GO:0055088">
    <property type="term" value="P:lipid homeostasis"/>
    <property type="evidence" value="ECO:0007669"/>
    <property type="project" value="TreeGrafter"/>
</dbReference>
<evidence type="ECO:0000256" key="8">
    <source>
        <dbReference type="ARBA" id="ARBA00023098"/>
    </source>
</evidence>
<dbReference type="GO" id="GO:0005777">
    <property type="term" value="C:peroxisome"/>
    <property type="evidence" value="ECO:0007669"/>
    <property type="project" value="UniProtKB-SubCell"/>
</dbReference>
<protein>
    <recommendedName>
        <fullName evidence="10">Acyl-coenzyme A oxidase</fullName>
    </recommendedName>
</protein>
<feature type="active site" description="Proton acceptor" evidence="11">
    <location>
        <position position="431"/>
    </location>
</feature>
<dbReference type="GO" id="GO:0003997">
    <property type="term" value="F:acyl-CoA oxidase activity"/>
    <property type="evidence" value="ECO:0007669"/>
    <property type="project" value="InterPro"/>
</dbReference>
<dbReference type="GO" id="GO:0033540">
    <property type="term" value="P:fatty acid beta-oxidation using acyl-CoA oxidase"/>
    <property type="evidence" value="ECO:0007669"/>
    <property type="project" value="TreeGrafter"/>
</dbReference>
<dbReference type="Proteomes" id="UP001138500">
    <property type="component" value="Unassembled WGS sequence"/>
</dbReference>
<evidence type="ECO:0000259" key="14">
    <source>
        <dbReference type="Pfam" id="PF14749"/>
    </source>
</evidence>
<dbReference type="FunFam" id="2.40.110.10:FF:000003">
    <property type="entry name" value="Acyl-coenzyme A oxidase"/>
    <property type="match status" value="1"/>
</dbReference>
<dbReference type="AlphaFoldDB" id="A0A9W7SNV3"/>
<dbReference type="GO" id="GO:0005504">
    <property type="term" value="F:fatty acid binding"/>
    <property type="evidence" value="ECO:0007669"/>
    <property type="project" value="TreeGrafter"/>
</dbReference>
<evidence type="ECO:0000256" key="6">
    <source>
        <dbReference type="ARBA" id="ARBA00022832"/>
    </source>
</evidence>
<gene>
    <name evidence="16" type="ORF">Tdes44962_MAKER10119</name>
</gene>
<dbReference type="InterPro" id="IPR029320">
    <property type="entry name" value="Acyl-CoA_ox_N"/>
</dbReference>
<comment type="cofactor">
    <cofactor evidence="1">
        <name>FAD</name>
        <dbReference type="ChEBI" id="CHEBI:57692"/>
    </cofactor>
</comment>
<dbReference type="Pfam" id="PF22924">
    <property type="entry name" value="ACOX_C_alpha1"/>
    <property type="match status" value="1"/>
</dbReference>
<evidence type="ECO:0000256" key="12">
    <source>
        <dbReference type="PIRSR" id="PIRSR000168-2"/>
    </source>
</evidence>
<dbReference type="SUPFAM" id="SSF56645">
    <property type="entry name" value="Acyl-CoA dehydrogenase NM domain-like"/>
    <property type="match status" value="1"/>
</dbReference>
<evidence type="ECO:0000256" key="3">
    <source>
        <dbReference type="ARBA" id="ARBA00006288"/>
    </source>
</evidence>
<comment type="similarity">
    <text evidence="3 10">Belongs to the acyl-CoA oxidase family.</text>
</comment>
<comment type="subcellular location">
    <subcellularLocation>
        <location evidence="2">Peroxisome</location>
    </subcellularLocation>
</comment>
<keyword evidence="17" id="KW-1185">Reference proteome</keyword>
<evidence type="ECO:0000256" key="11">
    <source>
        <dbReference type="PIRSR" id="PIRSR000168-1"/>
    </source>
</evidence>
<evidence type="ECO:0000313" key="16">
    <source>
        <dbReference type="EMBL" id="KAH9825979.1"/>
    </source>
</evidence>
<dbReference type="FunFam" id="1.20.140.10:FF:000007">
    <property type="entry name" value="Acyl-coenzyme A oxidase"/>
    <property type="match status" value="1"/>
</dbReference>
<dbReference type="Gene3D" id="2.40.110.10">
    <property type="entry name" value="Butyryl-CoA Dehydrogenase, subunit A, domain 2"/>
    <property type="match status" value="1"/>
</dbReference>
<keyword evidence="8" id="KW-0443">Lipid metabolism</keyword>
<dbReference type="Pfam" id="PF01756">
    <property type="entry name" value="ACOX"/>
    <property type="match status" value="1"/>
</dbReference>
<evidence type="ECO:0000256" key="9">
    <source>
        <dbReference type="ARBA" id="ARBA00023140"/>
    </source>
</evidence>